<name>A0ABP1G4T9_9CHLO</name>
<organism evidence="2 3">
    <name type="scientific">Coccomyxa viridis</name>
    <dbReference type="NCBI Taxonomy" id="1274662"/>
    <lineage>
        <taxon>Eukaryota</taxon>
        <taxon>Viridiplantae</taxon>
        <taxon>Chlorophyta</taxon>
        <taxon>core chlorophytes</taxon>
        <taxon>Trebouxiophyceae</taxon>
        <taxon>Trebouxiophyceae incertae sedis</taxon>
        <taxon>Coccomyxaceae</taxon>
        <taxon>Coccomyxa</taxon>
    </lineage>
</organism>
<protein>
    <submittedName>
        <fullName evidence="2">G9653 protein</fullName>
    </submittedName>
</protein>
<comment type="caution">
    <text evidence="2">The sequence shown here is derived from an EMBL/GenBank/DDBJ whole genome shotgun (WGS) entry which is preliminary data.</text>
</comment>
<proteinExistence type="predicted"/>
<keyword evidence="3" id="KW-1185">Reference proteome</keyword>
<evidence type="ECO:0000256" key="1">
    <source>
        <dbReference type="SAM" id="MobiDB-lite"/>
    </source>
</evidence>
<evidence type="ECO:0000313" key="3">
    <source>
        <dbReference type="Proteomes" id="UP001497392"/>
    </source>
</evidence>
<reference evidence="2 3" key="1">
    <citation type="submission" date="2024-06" db="EMBL/GenBank/DDBJ databases">
        <authorList>
            <person name="Kraege A."/>
            <person name="Thomma B."/>
        </authorList>
    </citation>
    <scope>NUCLEOTIDE SEQUENCE [LARGE SCALE GENOMIC DNA]</scope>
</reference>
<feature type="region of interest" description="Disordered" evidence="1">
    <location>
        <begin position="110"/>
        <end position="169"/>
    </location>
</feature>
<accession>A0ABP1G4T9</accession>
<evidence type="ECO:0000313" key="2">
    <source>
        <dbReference type="EMBL" id="CAL5226792.1"/>
    </source>
</evidence>
<dbReference type="EMBL" id="CAXHTA020000016">
    <property type="protein sequence ID" value="CAL5226792.1"/>
    <property type="molecule type" value="Genomic_DNA"/>
</dbReference>
<sequence length="473" mass="51818">MSQSLLVRGKVPEVCPDHCSSTPWLHAPEAAYAPLYKADARAEARTIESPFSQTLTTNNQENKSRTAAEKPVNMCTSISLEGPAVEACTAASGDVLNAQIDAALRTHLTVPEPSMTPPKSPGQKRIVGLASAPIPPRPDAPSQRAQVPRSVSMKTAKSVQKAKSSAKQAKEVDDLHAVLRYNMALQARMLQMEKSLAFKDKQVGALTQEMRMLQDRHEKEGSIYQDQGTLNREDPKTQSLPANLLRSSCSASSLDLDAQLLRLRMLFDAHSLYKADPTGRSVEEGVMWQLKEHVKQGCQMAEEILTPGSVCHHALPLTIMEHSGSSPDQAALWLAIAQKLQLSQAQRQRIADWRTSVHKHMQNVQNERHAVLSQMMHTLLPRGLLLHADAPRTFSEQLLTLGTLPLMKVNADAAATAKRLEENLAQERKLFAGANTVLLQSILSPVQAGLLMLDAWPAHCDCFAFATVALNEA</sequence>
<dbReference type="Proteomes" id="UP001497392">
    <property type="component" value="Unassembled WGS sequence"/>
</dbReference>
<feature type="compositionally biased region" description="Low complexity" evidence="1">
    <location>
        <begin position="154"/>
        <end position="167"/>
    </location>
</feature>
<gene>
    <name evidence="2" type="primary">g9653</name>
    <name evidence="2" type="ORF">VP750_LOCUS8698</name>
</gene>